<dbReference type="InterPro" id="IPR043137">
    <property type="entry name" value="GGT_ssub_C"/>
</dbReference>
<feature type="binding site" evidence="7">
    <location>
        <position position="421"/>
    </location>
    <ligand>
        <name>L-glutamate</name>
        <dbReference type="ChEBI" id="CHEBI:29985"/>
    </ligand>
</feature>
<comment type="similarity">
    <text evidence="3 8">Belongs to the gamma-glutamyltransferase family.</text>
</comment>
<dbReference type="PANTHER" id="PTHR43199:SF6">
    <property type="entry name" value="GLUTATHIONE HYDROLASE PROENZYME"/>
    <property type="match status" value="1"/>
</dbReference>
<comment type="subunit">
    <text evidence="8">This enzyme consists of two polypeptide chains, which are synthesized in precursor form from a single polypeptide.</text>
</comment>
<dbReference type="PROSITE" id="PS00462">
    <property type="entry name" value="G_GLU_TRANSPEPTIDASE"/>
    <property type="match status" value="1"/>
</dbReference>
<evidence type="ECO:0000256" key="2">
    <source>
        <dbReference type="ARBA" id="ARBA00001089"/>
    </source>
</evidence>
<dbReference type="OrthoDB" id="9781342at2"/>
<feature type="binding site" evidence="7">
    <location>
        <begin position="450"/>
        <end position="451"/>
    </location>
    <ligand>
        <name>L-glutamate</name>
        <dbReference type="ChEBI" id="CHEBI:29985"/>
    </ligand>
</feature>
<dbReference type="PANTHER" id="PTHR43199">
    <property type="entry name" value="GLUTATHIONE HYDROLASE"/>
    <property type="match status" value="1"/>
</dbReference>
<name>A0A4Z0NFL4_9HYPH</name>
<dbReference type="Proteomes" id="UP000297535">
    <property type="component" value="Unassembled WGS sequence"/>
</dbReference>
<evidence type="ECO:0000256" key="1">
    <source>
        <dbReference type="ARBA" id="ARBA00001049"/>
    </source>
</evidence>
<dbReference type="Gene3D" id="3.60.20.40">
    <property type="match status" value="1"/>
</dbReference>
<comment type="caution">
    <text evidence="10">The sequence shown here is derived from an EMBL/GenBank/DDBJ whole genome shotgun (WGS) entry which is preliminary data.</text>
</comment>
<dbReference type="EC" id="2.3.2.2" evidence="8"/>
<evidence type="ECO:0000313" key="10">
    <source>
        <dbReference type="EMBL" id="TGD94975.1"/>
    </source>
</evidence>
<evidence type="ECO:0000256" key="5">
    <source>
        <dbReference type="ARBA" id="ARBA00047417"/>
    </source>
</evidence>
<dbReference type="InterPro" id="IPR000101">
    <property type="entry name" value="GGT_peptidase"/>
</dbReference>
<accession>A0A4Z0NFL4</accession>
<feature type="binding site" evidence="7">
    <location>
        <position position="472"/>
    </location>
    <ligand>
        <name>L-glutamate</name>
        <dbReference type="ChEBI" id="CHEBI:29985"/>
    </ligand>
</feature>
<comment type="catalytic activity">
    <reaction evidence="5 8">
        <text>an N-terminal (5-L-glutamyl)-[peptide] + an alpha-amino acid = 5-L-glutamyl amino acid + an N-terminal L-alpha-aminoacyl-[peptide]</text>
        <dbReference type="Rhea" id="RHEA:23904"/>
        <dbReference type="Rhea" id="RHEA-COMP:9780"/>
        <dbReference type="Rhea" id="RHEA-COMP:9795"/>
        <dbReference type="ChEBI" id="CHEBI:77644"/>
        <dbReference type="ChEBI" id="CHEBI:78597"/>
        <dbReference type="ChEBI" id="CHEBI:78599"/>
        <dbReference type="ChEBI" id="CHEBI:78608"/>
        <dbReference type="EC" id="2.3.2.2"/>
    </reaction>
</comment>
<evidence type="ECO:0000256" key="3">
    <source>
        <dbReference type="ARBA" id="ARBA00009381"/>
    </source>
</evidence>
<gene>
    <name evidence="10" type="primary">ggt</name>
    <name evidence="10" type="ORF">EU555_30140</name>
</gene>
<dbReference type="SUPFAM" id="SSF56235">
    <property type="entry name" value="N-terminal nucleophile aminohydrolases (Ntn hydrolases)"/>
    <property type="match status" value="1"/>
</dbReference>
<evidence type="ECO:0000313" key="11">
    <source>
        <dbReference type="Proteomes" id="UP000297535"/>
    </source>
</evidence>
<evidence type="ECO:0000256" key="8">
    <source>
        <dbReference type="RuleBase" id="RU368036"/>
    </source>
</evidence>
<proteinExistence type="inferred from homology"/>
<feature type="binding site" evidence="7">
    <location>
        <begin position="397"/>
        <end position="399"/>
    </location>
    <ligand>
        <name>L-glutamate</name>
        <dbReference type="ChEBI" id="CHEBI:29985"/>
    </ligand>
</feature>
<dbReference type="RefSeq" id="WP_135419029.1">
    <property type="nucleotide sequence ID" value="NZ_SRLB01000035.1"/>
</dbReference>
<dbReference type="GO" id="GO:0006751">
    <property type="term" value="P:glutathione catabolic process"/>
    <property type="evidence" value="ECO:0007669"/>
    <property type="project" value="UniProtKB-UniRule"/>
</dbReference>
<keyword evidence="9" id="KW-0732">Signal</keyword>
<keyword evidence="8" id="KW-0865">Zymogen</keyword>
<dbReference type="InterPro" id="IPR043138">
    <property type="entry name" value="GGT_lsub"/>
</dbReference>
<comment type="PTM">
    <text evidence="8">Cleaved by autocatalysis into a large and a small subunit.</text>
</comment>
<keyword evidence="11" id="KW-1185">Reference proteome</keyword>
<comment type="catalytic activity">
    <reaction evidence="2 8">
        <text>glutathione + H2O = L-cysteinylglycine + L-glutamate</text>
        <dbReference type="Rhea" id="RHEA:28807"/>
        <dbReference type="ChEBI" id="CHEBI:15377"/>
        <dbReference type="ChEBI" id="CHEBI:29985"/>
        <dbReference type="ChEBI" id="CHEBI:57925"/>
        <dbReference type="ChEBI" id="CHEBI:61694"/>
        <dbReference type="EC" id="3.4.19.13"/>
    </reaction>
</comment>
<dbReference type="Pfam" id="PF01019">
    <property type="entry name" value="G_glu_transpept"/>
    <property type="match status" value="1"/>
</dbReference>
<dbReference type="GO" id="GO:0006750">
    <property type="term" value="P:glutathione biosynthetic process"/>
    <property type="evidence" value="ECO:0007669"/>
    <property type="project" value="UniProtKB-KW"/>
</dbReference>
<evidence type="ECO:0000256" key="7">
    <source>
        <dbReference type="PIRSR" id="PIRSR600101-2"/>
    </source>
</evidence>
<comment type="pathway">
    <text evidence="8">Sulfur metabolism; glutathione metabolism.</text>
</comment>
<comment type="catalytic activity">
    <reaction evidence="1 8">
        <text>an S-substituted glutathione + H2O = an S-substituted L-cysteinylglycine + L-glutamate</text>
        <dbReference type="Rhea" id="RHEA:59468"/>
        <dbReference type="ChEBI" id="CHEBI:15377"/>
        <dbReference type="ChEBI" id="CHEBI:29985"/>
        <dbReference type="ChEBI" id="CHEBI:90779"/>
        <dbReference type="ChEBI" id="CHEBI:143103"/>
        <dbReference type="EC" id="3.4.19.13"/>
    </reaction>
</comment>
<dbReference type="PRINTS" id="PR01210">
    <property type="entry name" value="GGTRANSPTASE"/>
</dbReference>
<dbReference type="UniPathway" id="UPA00204"/>
<feature type="active site" description="Nucleophile" evidence="6">
    <location>
        <position position="379"/>
    </location>
</feature>
<evidence type="ECO:0000256" key="9">
    <source>
        <dbReference type="SAM" id="SignalP"/>
    </source>
</evidence>
<organism evidence="10 11">
    <name type="scientific">Methylobacterium nonmethylotrophicum</name>
    <dbReference type="NCBI Taxonomy" id="1141884"/>
    <lineage>
        <taxon>Bacteria</taxon>
        <taxon>Pseudomonadati</taxon>
        <taxon>Pseudomonadota</taxon>
        <taxon>Alphaproteobacteria</taxon>
        <taxon>Hyphomicrobiales</taxon>
        <taxon>Methylobacteriaceae</taxon>
        <taxon>Methylobacterium</taxon>
    </lineage>
</organism>
<dbReference type="AlphaFoldDB" id="A0A4Z0NFL4"/>
<keyword evidence="8" id="KW-0317">Glutathione biosynthesis</keyword>
<evidence type="ECO:0000256" key="4">
    <source>
        <dbReference type="ARBA" id="ARBA00023315"/>
    </source>
</evidence>
<reference evidence="10 11" key="1">
    <citation type="submission" date="2019-04" db="EMBL/GenBank/DDBJ databases">
        <authorList>
            <person name="Feng G."/>
            <person name="Zhu H."/>
        </authorList>
    </citation>
    <scope>NUCLEOTIDE SEQUENCE [LARGE SCALE GENOMIC DNA]</scope>
    <source>
        <strain evidence="10 11">6HR-1</strain>
    </source>
</reference>
<feature type="chain" id="PRO_5021315381" description="Glutathione hydrolase proenzyme" evidence="9">
    <location>
        <begin position="26"/>
        <end position="578"/>
    </location>
</feature>
<dbReference type="InterPro" id="IPR051792">
    <property type="entry name" value="GGT_bact"/>
</dbReference>
<dbReference type="InterPro" id="IPR029055">
    <property type="entry name" value="Ntn_hydrolases_N"/>
</dbReference>
<feature type="binding site" evidence="7">
    <location>
        <position position="104"/>
    </location>
    <ligand>
        <name>L-glutamate</name>
        <dbReference type="ChEBI" id="CHEBI:29985"/>
    </ligand>
</feature>
<feature type="signal peptide" evidence="9">
    <location>
        <begin position="1"/>
        <end position="25"/>
    </location>
</feature>
<keyword evidence="8 10" id="KW-0808">Transferase</keyword>
<dbReference type="InterPro" id="IPR055262">
    <property type="entry name" value="GGT_CS"/>
</dbReference>
<dbReference type="Gene3D" id="1.10.246.130">
    <property type="match status" value="1"/>
</dbReference>
<dbReference type="GO" id="GO:0103068">
    <property type="term" value="F:leukotriene C4 gamma-glutamyl transferase activity"/>
    <property type="evidence" value="ECO:0007669"/>
    <property type="project" value="UniProtKB-EC"/>
</dbReference>
<dbReference type="EMBL" id="SRLB01000035">
    <property type="protein sequence ID" value="TGD94975.1"/>
    <property type="molecule type" value="Genomic_DNA"/>
</dbReference>
<keyword evidence="8" id="KW-0378">Hydrolase</keyword>
<evidence type="ECO:0000256" key="6">
    <source>
        <dbReference type="PIRSR" id="PIRSR600101-1"/>
    </source>
</evidence>
<sequence length="578" mass="61004">MRHSFVSIGSRFLAAFLVVSVPQGAAVAASRAPVAAEHGMVVTAQHLATQVGVDVLKRGGNAIDAAVAVGYALAVVYPAAGNLGGGGFMTIQRADGSRTFLDFREKAPLAATRDMFLGKDGNVVPGLSTRGFLAVGVPGTVAGLEDALAKYGTRPRAELMAPAIRLAEEGFALEQGDVDIMATATEDFGKDPAAAKIFLKEGRPYGVGDRLVQPDLARTLRAIGEGGRDGFYKGAVGDALTASSRAQGGLIVQADLDRYATRELPPIECDYRGYRVISAPPPSSGGVVICEMLNILEGYDLAKLGWGSAQAVHYEIEAMRHAYLDRNSYLGDPDFVKNPVERLTDKAYAAKIRAAIDPQKAGISAELKPGVPPHEGSNTTHYSIVDSQGNAVSVTYTLNDWFGTRLVAEGTGVLLNNEMDDFTAKVGVPNIYGLLQGEANAVAPGKTPLSSMSPTIVTRDGKPVLVTGTPGGSRIITVVLHSILNVIDYGMNVQEAADAPRLHHQWMPDVTNVERFALSPDTRKILESMGHTFGAAQPANHLAAILIGAPTLGGKPVGRFRYYGANDPRRNTGSAQGY</sequence>
<dbReference type="GO" id="GO:0036374">
    <property type="term" value="F:glutathione hydrolase activity"/>
    <property type="evidence" value="ECO:0007669"/>
    <property type="project" value="UniProtKB-UniRule"/>
</dbReference>
<dbReference type="NCBIfam" id="TIGR00066">
    <property type="entry name" value="g_glut_trans"/>
    <property type="match status" value="1"/>
</dbReference>
<keyword evidence="4 8" id="KW-0012">Acyltransferase</keyword>
<dbReference type="EC" id="3.4.19.13" evidence="8"/>
<protein>
    <recommendedName>
        <fullName evidence="8">Glutathione hydrolase proenzyme</fullName>
        <ecNumber evidence="8">2.3.2.2</ecNumber>
        <ecNumber evidence="8">3.4.19.13</ecNumber>
    </recommendedName>
    <component>
        <recommendedName>
            <fullName evidence="8">Glutathione hydrolase large chain</fullName>
        </recommendedName>
    </component>
    <component>
        <recommendedName>
            <fullName evidence="8">Glutathione hydrolase small chain</fullName>
        </recommendedName>
    </component>
</protein>